<organism evidence="8 9">
    <name type="scientific">Pseudovibrio exalbescens</name>
    <dbReference type="NCBI Taxonomy" id="197461"/>
    <lineage>
        <taxon>Bacteria</taxon>
        <taxon>Pseudomonadati</taxon>
        <taxon>Pseudomonadota</taxon>
        <taxon>Alphaproteobacteria</taxon>
        <taxon>Hyphomicrobiales</taxon>
        <taxon>Stappiaceae</taxon>
        <taxon>Pseudovibrio</taxon>
    </lineage>
</organism>
<keyword evidence="6 7" id="KW-0472">Membrane</keyword>
<dbReference type="GO" id="GO:0022857">
    <property type="term" value="F:transmembrane transporter activity"/>
    <property type="evidence" value="ECO:0007669"/>
    <property type="project" value="InterPro"/>
</dbReference>
<evidence type="ECO:0000256" key="1">
    <source>
        <dbReference type="ARBA" id="ARBA00004651"/>
    </source>
</evidence>
<evidence type="ECO:0000256" key="4">
    <source>
        <dbReference type="ARBA" id="ARBA00022692"/>
    </source>
</evidence>
<keyword evidence="4 7" id="KW-0812">Transmembrane</keyword>
<feature type="transmembrane region" description="Helical" evidence="7">
    <location>
        <begin position="291"/>
        <end position="313"/>
    </location>
</feature>
<dbReference type="PANTHER" id="PTHR42770:SF15">
    <property type="entry name" value="GLUTAMATE_GAMMA-AMINOBUTYRATE ANTIPORTER-RELATED"/>
    <property type="match status" value="1"/>
</dbReference>
<feature type="transmembrane region" description="Helical" evidence="7">
    <location>
        <begin position="451"/>
        <end position="472"/>
    </location>
</feature>
<feature type="transmembrane region" description="Helical" evidence="7">
    <location>
        <begin position="137"/>
        <end position="156"/>
    </location>
</feature>
<dbReference type="Proteomes" id="UP000185783">
    <property type="component" value="Unassembled WGS sequence"/>
</dbReference>
<evidence type="ECO:0000256" key="2">
    <source>
        <dbReference type="ARBA" id="ARBA00022448"/>
    </source>
</evidence>
<keyword evidence="3" id="KW-1003">Cell membrane</keyword>
<protein>
    <submittedName>
        <fullName evidence="8">Amino acid transporter</fullName>
    </submittedName>
</protein>
<evidence type="ECO:0000256" key="5">
    <source>
        <dbReference type="ARBA" id="ARBA00022989"/>
    </source>
</evidence>
<dbReference type="InterPro" id="IPR022520">
    <property type="entry name" value="Glu/GABA_antiporter_put"/>
</dbReference>
<evidence type="ECO:0000256" key="3">
    <source>
        <dbReference type="ARBA" id="ARBA00022475"/>
    </source>
</evidence>
<evidence type="ECO:0000313" key="8">
    <source>
        <dbReference type="EMBL" id="OKL45640.1"/>
    </source>
</evidence>
<feature type="transmembrane region" description="Helical" evidence="7">
    <location>
        <begin position="376"/>
        <end position="399"/>
    </location>
</feature>
<dbReference type="STRING" id="197461.A3843_04415"/>
<dbReference type="InterPro" id="IPR002293">
    <property type="entry name" value="AA/rel_permease1"/>
</dbReference>
<keyword evidence="9" id="KW-1185">Reference proteome</keyword>
<keyword evidence="2" id="KW-0813">Transport</keyword>
<dbReference type="PIRSF" id="PIRSF006060">
    <property type="entry name" value="AA_transporter"/>
    <property type="match status" value="1"/>
</dbReference>
<feature type="transmembrane region" description="Helical" evidence="7">
    <location>
        <begin position="168"/>
        <end position="191"/>
    </location>
</feature>
<dbReference type="InterPro" id="IPR050367">
    <property type="entry name" value="APC_superfamily"/>
</dbReference>
<feature type="transmembrane region" description="Helical" evidence="7">
    <location>
        <begin position="20"/>
        <end position="39"/>
    </location>
</feature>
<evidence type="ECO:0000256" key="6">
    <source>
        <dbReference type="ARBA" id="ARBA00023136"/>
    </source>
</evidence>
<comment type="subcellular location">
    <subcellularLocation>
        <location evidence="1">Cell membrane</location>
        <topology evidence="1">Multi-pass membrane protein</topology>
    </subcellularLocation>
</comment>
<feature type="transmembrane region" description="Helical" evidence="7">
    <location>
        <begin position="51"/>
        <end position="69"/>
    </location>
</feature>
<keyword evidence="5 7" id="KW-1133">Transmembrane helix</keyword>
<comment type="caution">
    <text evidence="8">The sequence shown here is derived from an EMBL/GenBank/DDBJ whole genome shotgun (WGS) entry which is preliminary data.</text>
</comment>
<dbReference type="AlphaFoldDB" id="A0A1U7JLM1"/>
<accession>A0A1U7JLM1</accession>
<dbReference type="NCBIfam" id="TIGR03813">
    <property type="entry name" value="put_Glu_GABA_T"/>
    <property type="match status" value="1"/>
</dbReference>
<proteinExistence type="predicted"/>
<feature type="transmembrane region" description="Helical" evidence="7">
    <location>
        <begin position="248"/>
        <end position="271"/>
    </location>
</feature>
<feature type="transmembrane region" description="Helical" evidence="7">
    <location>
        <begin position="420"/>
        <end position="439"/>
    </location>
</feature>
<dbReference type="GO" id="GO:0005886">
    <property type="term" value="C:plasma membrane"/>
    <property type="evidence" value="ECO:0007669"/>
    <property type="project" value="UniProtKB-SubCell"/>
</dbReference>
<name>A0A1U7JLM1_9HYPH</name>
<feature type="transmembrane region" description="Helical" evidence="7">
    <location>
        <begin position="211"/>
        <end position="227"/>
    </location>
</feature>
<evidence type="ECO:0000256" key="7">
    <source>
        <dbReference type="SAM" id="Phobius"/>
    </source>
</evidence>
<dbReference type="Gene3D" id="1.20.1740.10">
    <property type="entry name" value="Amino acid/polyamine transporter I"/>
    <property type="match status" value="1"/>
</dbReference>
<dbReference type="PANTHER" id="PTHR42770">
    <property type="entry name" value="AMINO ACID TRANSPORTER-RELATED"/>
    <property type="match status" value="1"/>
</dbReference>
<feature type="transmembrane region" description="Helical" evidence="7">
    <location>
        <begin position="347"/>
        <end position="370"/>
    </location>
</feature>
<dbReference type="Pfam" id="PF13520">
    <property type="entry name" value="AA_permease_2"/>
    <property type="match status" value="1"/>
</dbReference>
<feature type="transmembrane region" description="Helical" evidence="7">
    <location>
        <begin position="107"/>
        <end position="125"/>
    </location>
</feature>
<dbReference type="EMBL" id="LVVZ01000005">
    <property type="protein sequence ID" value="OKL45640.1"/>
    <property type="molecule type" value="Genomic_DNA"/>
</dbReference>
<reference evidence="8 9" key="1">
    <citation type="submission" date="2016-03" db="EMBL/GenBank/DDBJ databases">
        <title>Genome sequence of Nesiotobacter sp. nov., a moderately halophilic alphaproteobacterium isolated from the Yellow Sea, China.</title>
        <authorList>
            <person name="Zhang G."/>
            <person name="Zhang R."/>
        </authorList>
    </citation>
    <scope>NUCLEOTIDE SEQUENCE [LARGE SCALE GENOMIC DNA]</scope>
    <source>
        <strain evidence="8 9">WB1-6</strain>
    </source>
</reference>
<gene>
    <name evidence="8" type="ORF">A3843_04415</name>
</gene>
<sequence length="503" mass="53977">MSEAVSTKTGQPSAAGVVKISVFTLAIMNVAAVVSLRGLPAEAEYGLGSIFYYLFAAVFFLIPVSLVAAELASALPQKGGVFRWVGEAFGTRIGFLAIWLLWIESTIWFPTVLTFAAVSLAFIGPDQTWDKALSANKLYVLVTCLVIYWGATLVNLRGVSAGAKLSKYGALIGTIIPGGIIILFGMLWLAMGNPIQMPVRETDLIPDLTNLNNLVLASSIFLFYAGMEMNAVHVKEIDDPSRNYPKAIFLSSIITVALFVLGTLAIGFIIPQSEINLTQSLLVSYFDYFDAFGLGFLAPIMAVALAIGVLAGVSTWIGGPSRGLLSVGHAGYLPPFMQKVNKNGVQVNILLIQGAIVTILVLLFVILPSVQAAYQILSQLTIMLYLIMYMLMFAAAIYLRLRSPNLKRPYNVPGGTIGMFIIGGVGLAGALLAYGLSFLPPAQIAVGSPAAWVGLLVLGNVVFVAMPFIIYAMRKPNWKMETDDDALEPFTWQHTGSKAADTA</sequence>
<evidence type="ECO:0000313" key="9">
    <source>
        <dbReference type="Proteomes" id="UP000185783"/>
    </source>
</evidence>